<evidence type="ECO:0000256" key="1">
    <source>
        <dbReference type="ARBA" id="ARBA00004651"/>
    </source>
</evidence>
<dbReference type="PANTHER" id="PTHR43163:SF3">
    <property type="entry name" value="PEPTIDE ABC TRANSPORTER PERMEASE PROTEIN"/>
    <property type="match status" value="1"/>
</dbReference>
<dbReference type="Proteomes" id="UP000443843">
    <property type="component" value="Unassembled WGS sequence"/>
</dbReference>
<dbReference type="EMBL" id="WNXQ01000004">
    <property type="protein sequence ID" value="MWB78366.1"/>
    <property type="molecule type" value="Genomic_DNA"/>
</dbReference>
<keyword evidence="5 7" id="KW-1133">Transmembrane helix</keyword>
<keyword evidence="10" id="KW-1185">Reference proteome</keyword>
<dbReference type="Pfam" id="PF00528">
    <property type="entry name" value="BPD_transp_1"/>
    <property type="match status" value="1"/>
</dbReference>
<name>A0A844W2I0_9RHOB</name>
<dbReference type="RefSeq" id="WP_160382622.1">
    <property type="nucleotide sequence ID" value="NZ_WNXQ01000004.1"/>
</dbReference>
<keyword evidence="2 7" id="KW-0813">Transport</keyword>
<reference evidence="9 10" key="1">
    <citation type="submission" date="2019-11" db="EMBL/GenBank/DDBJ databases">
        <title>Pseudooceanicola pacifica sp. nov., isolated from deep-sea sediment of the Pacific Ocean.</title>
        <authorList>
            <person name="Lyu L."/>
        </authorList>
    </citation>
    <scope>NUCLEOTIDE SEQUENCE [LARGE SCALE GENOMIC DNA]</scope>
    <source>
        <strain evidence="9 10">216_PA32_1</strain>
    </source>
</reference>
<feature type="transmembrane region" description="Helical" evidence="7">
    <location>
        <begin position="235"/>
        <end position="261"/>
    </location>
</feature>
<evidence type="ECO:0000259" key="8">
    <source>
        <dbReference type="PROSITE" id="PS50928"/>
    </source>
</evidence>
<dbReference type="InterPro" id="IPR045621">
    <property type="entry name" value="BPD_transp_1_N"/>
</dbReference>
<dbReference type="Gene3D" id="1.10.3720.10">
    <property type="entry name" value="MetI-like"/>
    <property type="match status" value="1"/>
</dbReference>
<accession>A0A844W2I0</accession>
<dbReference type="InterPro" id="IPR035906">
    <property type="entry name" value="MetI-like_sf"/>
</dbReference>
<organism evidence="9 10">
    <name type="scientific">Pseudooceanicola pacificus</name>
    <dbReference type="NCBI Taxonomy" id="2676438"/>
    <lineage>
        <taxon>Bacteria</taxon>
        <taxon>Pseudomonadati</taxon>
        <taxon>Pseudomonadota</taxon>
        <taxon>Alphaproteobacteria</taxon>
        <taxon>Rhodobacterales</taxon>
        <taxon>Paracoccaceae</taxon>
        <taxon>Pseudooceanicola</taxon>
    </lineage>
</organism>
<evidence type="ECO:0000256" key="6">
    <source>
        <dbReference type="ARBA" id="ARBA00023136"/>
    </source>
</evidence>
<dbReference type="SUPFAM" id="SSF161098">
    <property type="entry name" value="MetI-like"/>
    <property type="match status" value="1"/>
</dbReference>
<dbReference type="CDD" id="cd06261">
    <property type="entry name" value="TM_PBP2"/>
    <property type="match status" value="1"/>
</dbReference>
<comment type="caution">
    <text evidence="9">The sequence shown here is derived from an EMBL/GenBank/DDBJ whole genome shotgun (WGS) entry which is preliminary data.</text>
</comment>
<dbReference type="PANTHER" id="PTHR43163">
    <property type="entry name" value="DIPEPTIDE TRANSPORT SYSTEM PERMEASE PROTEIN DPPB-RELATED"/>
    <property type="match status" value="1"/>
</dbReference>
<keyword evidence="4 7" id="KW-0812">Transmembrane</keyword>
<evidence type="ECO:0000313" key="10">
    <source>
        <dbReference type="Proteomes" id="UP000443843"/>
    </source>
</evidence>
<keyword evidence="6 7" id="KW-0472">Membrane</keyword>
<comment type="similarity">
    <text evidence="7">Belongs to the binding-protein-dependent transport system permease family.</text>
</comment>
<proteinExistence type="inferred from homology"/>
<feature type="transmembrane region" description="Helical" evidence="7">
    <location>
        <begin position="131"/>
        <end position="152"/>
    </location>
</feature>
<feature type="domain" description="ABC transmembrane type-1" evidence="8">
    <location>
        <begin position="95"/>
        <end position="304"/>
    </location>
</feature>
<dbReference type="Pfam" id="PF19300">
    <property type="entry name" value="BPD_transp_1_N"/>
    <property type="match status" value="1"/>
</dbReference>
<feature type="transmembrane region" description="Helical" evidence="7">
    <location>
        <begin position="9"/>
        <end position="29"/>
    </location>
</feature>
<feature type="transmembrane region" description="Helical" evidence="7">
    <location>
        <begin position="281"/>
        <end position="307"/>
    </location>
</feature>
<evidence type="ECO:0000256" key="3">
    <source>
        <dbReference type="ARBA" id="ARBA00022475"/>
    </source>
</evidence>
<dbReference type="AlphaFoldDB" id="A0A844W2I0"/>
<dbReference type="GO" id="GO:0005886">
    <property type="term" value="C:plasma membrane"/>
    <property type="evidence" value="ECO:0007669"/>
    <property type="project" value="UniProtKB-SubCell"/>
</dbReference>
<dbReference type="GO" id="GO:0055085">
    <property type="term" value="P:transmembrane transport"/>
    <property type="evidence" value="ECO:0007669"/>
    <property type="project" value="InterPro"/>
</dbReference>
<evidence type="ECO:0000256" key="4">
    <source>
        <dbReference type="ARBA" id="ARBA00022692"/>
    </source>
</evidence>
<evidence type="ECO:0000313" key="9">
    <source>
        <dbReference type="EMBL" id="MWB78366.1"/>
    </source>
</evidence>
<evidence type="ECO:0000256" key="5">
    <source>
        <dbReference type="ARBA" id="ARBA00022989"/>
    </source>
</evidence>
<feature type="transmembrane region" description="Helical" evidence="7">
    <location>
        <begin position="99"/>
        <end position="119"/>
    </location>
</feature>
<comment type="subcellular location">
    <subcellularLocation>
        <location evidence="1 7">Cell membrane</location>
        <topology evidence="1 7">Multi-pass membrane protein</topology>
    </subcellularLocation>
</comment>
<dbReference type="InterPro" id="IPR000515">
    <property type="entry name" value="MetI-like"/>
</dbReference>
<sequence>MNSFVFKRLLSVVPVVLVVLVTVFLLLHIGPGDPAAMIAGENATREQIEEIRQRLMLDRPLLEQLWLYLGNVASLNFGESVYSGFPVMSLILQRVEPTAILAIYTMVLSILISIPMGVWAAWRAGTTLDRALVIASVIGFSVPVFVIGYALVEIFALRLRWFPVQGYKSLADGFLACIRSLTLPAITLAFLFSALVARIARATMLEVLSEDYIRTARAKGARNRRVLIVHALKNIGVPVVTVIGTSFAALLGGVVITESVFNIPGMGRLTVDAILTRDYPVVQGVLISFSFVLIAINLLVDLSYALFDPRVRQ</sequence>
<feature type="transmembrane region" description="Helical" evidence="7">
    <location>
        <begin position="173"/>
        <end position="200"/>
    </location>
</feature>
<gene>
    <name evidence="9" type="ORF">GLS40_10040</name>
</gene>
<protein>
    <submittedName>
        <fullName evidence="9">ABC transporter permease subunit</fullName>
    </submittedName>
</protein>
<evidence type="ECO:0000256" key="2">
    <source>
        <dbReference type="ARBA" id="ARBA00022448"/>
    </source>
</evidence>
<dbReference type="PROSITE" id="PS50928">
    <property type="entry name" value="ABC_TM1"/>
    <property type="match status" value="1"/>
</dbReference>
<evidence type="ECO:0000256" key="7">
    <source>
        <dbReference type="RuleBase" id="RU363032"/>
    </source>
</evidence>
<keyword evidence="3" id="KW-1003">Cell membrane</keyword>